<dbReference type="Proteomes" id="UP000887578">
    <property type="component" value="Unplaced"/>
</dbReference>
<dbReference type="WBParaSite" id="PDA_v2.g798.t1">
    <property type="protein sequence ID" value="PDA_v2.g798.t1"/>
    <property type="gene ID" value="PDA_v2.g798"/>
</dbReference>
<dbReference type="AlphaFoldDB" id="A0A914QW17"/>
<accession>A0A914QW17</accession>
<evidence type="ECO:0000313" key="2">
    <source>
        <dbReference type="WBParaSite" id="PDA_v2.g798.t1"/>
    </source>
</evidence>
<reference evidence="2" key="1">
    <citation type="submission" date="2022-11" db="UniProtKB">
        <authorList>
            <consortium name="WormBaseParasite"/>
        </authorList>
    </citation>
    <scope>IDENTIFICATION</scope>
</reference>
<name>A0A914QW17_9BILA</name>
<proteinExistence type="predicted"/>
<sequence>MEAQIERFCELNLNSDSVAIPSPDPPTIISKKKLIKHVRFNEIVDVYQYICDQQEKLFKSGKKVLKKVLHEIRPSNFLHKNITFVAPEPPKNPFSAANNVSLFYCYFFKKM</sequence>
<protein>
    <submittedName>
        <fullName evidence="2">Uncharacterized protein</fullName>
    </submittedName>
</protein>
<keyword evidence="1" id="KW-1185">Reference proteome</keyword>
<evidence type="ECO:0000313" key="1">
    <source>
        <dbReference type="Proteomes" id="UP000887578"/>
    </source>
</evidence>
<organism evidence="1 2">
    <name type="scientific">Panagrolaimus davidi</name>
    <dbReference type="NCBI Taxonomy" id="227884"/>
    <lineage>
        <taxon>Eukaryota</taxon>
        <taxon>Metazoa</taxon>
        <taxon>Ecdysozoa</taxon>
        <taxon>Nematoda</taxon>
        <taxon>Chromadorea</taxon>
        <taxon>Rhabditida</taxon>
        <taxon>Tylenchina</taxon>
        <taxon>Panagrolaimomorpha</taxon>
        <taxon>Panagrolaimoidea</taxon>
        <taxon>Panagrolaimidae</taxon>
        <taxon>Panagrolaimus</taxon>
    </lineage>
</organism>